<reference evidence="1 2" key="1">
    <citation type="journal article" date="2017" name="Genome Announc.">
        <title>Twelve Complete Reference Genomes of Clinical Isolates in the Capnocytophaga Genus.</title>
        <authorList>
            <person name="Villarma A."/>
            <person name="Gulvik C.A."/>
            <person name="Rowe L.A."/>
            <person name="Sheth M."/>
            <person name="Juieng P."/>
            <person name="Nicholson A.C."/>
            <person name="Loparev V.N."/>
            <person name="McQuiston J.R."/>
        </authorList>
    </citation>
    <scope>NUCLEOTIDE SEQUENCE [LARGE SCALE GENOMIC DNA]</scope>
    <source>
        <strain evidence="1 2">G7591</strain>
    </source>
</reference>
<organism evidence="1 2">
    <name type="scientific">Capnocytophaga cynodegmi</name>
    <dbReference type="NCBI Taxonomy" id="28189"/>
    <lineage>
        <taxon>Bacteria</taxon>
        <taxon>Pseudomonadati</taxon>
        <taxon>Bacteroidota</taxon>
        <taxon>Flavobacteriia</taxon>
        <taxon>Flavobacteriales</taxon>
        <taxon>Flavobacteriaceae</taxon>
        <taxon>Capnocytophaga</taxon>
    </lineage>
</organism>
<dbReference type="Proteomes" id="UP000242855">
    <property type="component" value="Chromosome"/>
</dbReference>
<dbReference type="AlphaFoldDB" id="A0A250E9H2"/>
<dbReference type="InterPro" id="IPR032675">
    <property type="entry name" value="LRR_dom_sf"/>
</dbReference>
<dbReference type="GeneID" id="96781499"/>
<dbReference type="RefSeq" id="WP_098028971.1">
    <property type="nucleotide sequence ID" value="NZ_CP022378.1"/>
</dbReference>
<dbReference type="Gene3D" id="3.80.10.10">
    <property type="entry name" value="Ribonuclease Inhibitor"/>
    <property type="match status" value="1"/>
</dbReference>
<proteinExistence type="predicted"/>
<dbReference type="EMBL" id="CP022378">
    <property type="protein sequence ID" value="ATA68356.1"/>
    <property type="molecule type" value="Genomic_DNA"/>
</dbReference>
<evidence type="ECO:0000313" key="1">
    <source>
        <dbReference type="EMBL" id="ATA68356.1"/>
    </source>
</evidence>
<dbReference type="KEGG" id="ccyn:CGC48_06790"/>
<protein>
    <submittedName>
        <fullName evidence="1">Uncharacterized protein</fullName>
    </submittedName>
</protein>
<evidence type="ECO:0000313" key="2">
    <source>
        <dbReference type="Proteomes" id="UP000242855"/>
    </source>
</evidence>
<sequence length="310" mass="35774">MQYIDLNTLTFDKIINTEPLYISIKNHIDTEKLHIVDKKAEEGNEVFVLIFLSKSVTMSILTQLTNIRHISLLPTYDNPLESLNELTNFDLKSLRLGQSTKKTISFKSISSKKLEFLEFLEGLGNKSQHDFVNLQTNLQKLHLKSLDLSLIKKNEKLTELYIHSSLKSEALLGEKFPHLRNLSLFALSKLTTHSFITDLEDLENVNISYNSHLVNFPKLKNPKKIKSIEMYTCPNFNDVESLLRYENLERLVLTSHDKPLKINVEDFAKLKQLPKLKTLYSVWGKKPKAELDKIENLYAETGWINSALNL</sequence>
<dbReference type="SUPFAM" id="SSF52058">
    <property type="entry name" value="L domain-like"/>
    <property type="match status" value="1"/>
</dbReference>
<gene>
    <name evidence="1" type="ORF">CGC48_06790</name>
</gene>
<name>A0A250E9H2_9FLAO</name>
<accession>A0A250E9H2</accession>